<evidence type="ECO:0000313" key="6">
    <source>
        <dbReference type="Proteomes" id="UP000318199"/>
    </source>
</evidence>
<evidence type="ECO:0000256" key="1">
    <source>
        <dbReference type="ARBA" id="ARBA00009023"/>
    </source>
</evidence>
<keyword evidence="6" id="KW-1185">Reference proteome</keyword>
<sequence>MRFARRSLVATALLALAFGVGAQDIQERTIKFGHLNNPDHPTSLGVRKFAEIVAAKSGGKIKVQEFPASQLGNELQQQAALQGGVQEMLVASTTSLNGIVKEFGMLDFPFLFANARQADAMVDGPLGKALSAKLPEKGVVVLGFFDLGFRNVTNSKRPITKGSDLEGLKLRVIPNPVFLETFKAFNANPLPMPFAELYGALENKAVDGQENPFAVIASSKFYEVQKFVSGTNHVYGTNPVQISKRFWDRLSPAEQKLLQDAATEATNWQRTTSREVSGKALGELTAKGMVYNDIAPAELAKMRAAVRPVYDKFSAAYDPALVTLFKAELERISKL</sequence>
<evidence type="ECO:0000256" key="4">
    <source>
        <dbReference type="SAM" id="SignalP"/>
    </source>
</evidence>
<dbReference type="CDD" id="cd13679">
    <property type="entry name" value="PBP2_TRAP_YiaO_like"/>
    <property type="match status" value="1"/>
</dbReference>
<dbReference type="OrthoDB" id="9794826at2"/>
<dbReference type="GO" id="GO:0055085">
    <property type="term" value="P:transmembrane transport"/>
    <property type="evidence" value="ECO:0007669"/>
    <property type="project" value="InterPro"/>
</dbReference>
<name>A0A562ZIP0_9BURK</name>
<dbReference type="Pfam" id="PF03480">
    <property type="entry name" value="DctP"/>
    <property type="match status" value="1"/>
</dbReference>
<feature type="signal peptide" evidence="4">
    <location>
        <begin position="1"/>
        <end position="22"/>
    </location>
</feature>
<dbReference type="InterPro" id="IPR018389">
    <property type="entry name" value="DctP_fam"/>
</dbReference>
<dbReference type="AlphaFoldDB" id="A0A562ZIP0"/>
<dbReference type="RefSeq" id="WP_145895357.1">
    <property type="nucleotide sequence ID" value="NZ_VOBQ01000019.1"/>
</dbReference>
<dbReference type="InterPro" id="IPR004682">
    <property type="entry name" value="TRAP_DctP"/>
</dbReference>
<keyword evidence="3 4" id="KW-0732">Signal</keyword>
<gene>
    <name evidence="5" type="ORF">FN976_22695</name>
</gene>
<evidence type="ECO:0000256" key="2">
    <source>
        <dbReference type="ARBA" id="ARBA00022448"/>
    </source>
</evidence>
<accession>A0A562ZIP0</accession>
<dbReference type="Proteomes" id="UP000318199">
    <property type="component" value="Unassembled WGS sequence"/>
</dbReference>
<proteinExistence type="inferred from homology"/>
<dbReference type="NCBIfam" id="TIGR00787">
    <property type="entry name" value="dctP"/>
    <property type="match status" value="1"/>
</dbReference>
<evidence type="ECO:0000256" key="3">
    <source>
        <dbReference type="ARBA" id="ARBA00022729"/>
    </source>
</evidence>
<organism evidence="5 6">
    <name type="scientific">Caenimonas sedimenti</name>
    <dbReference type="NCBI Taxonomy" id="2596921"/>
    <lineage>
        <taxon>Bacteria</taxon>
        <taxon>Pseudomonadati</taxon>
        <taxon>Pseudomonadota</taxon>
        <taxon>Betaproteobacteria</taxon>
        <taxon>Burkholderiales</taxon>
        <taxon>Comamonadaceae</taxon>
        <taxon>Caenimonas</taxon>
    </lineage>
</organism>
<dbReference type="GO" id="GO:0030288">
    <property type="term" value="C:outer membrane-bounded periplasmic space"/>
    <property type="evidence" value="ECO:0007669"/>
    <property type="project" value="InterPro"/>
</dbReference>
<dbReference type="PANTHER" id="PTHR33376">
    <property type="match status" value="1"/>
</dbReference>
<comment type="similarity">
    <text evidence="1">Belongs to the bacterial solute-binding protein 7 family.</text>
</comment>
<dbReference type="InterPro" id="IPR038404">
    <property type="entry name" value="TRAP_DctP_sf"/>
</dbReference>
<dbReference type="EMBL" id="VOBQ01000019">
    <property type="protein sequence ID" value="TWO68442.1"/>
    <property type="molecule type" value="Genomic_DNA"/>
</dbReference>
<comment type="caution">
    <text evidence="5">The sequence shown here is derived from an EMBL/GenBank/DDBJ whole genome shotgun (WGS) entry which is preliminary data.</text>
</comment>
<reference evidence="5 6" key="1">
    <citation type="submission" date="2019-07" db="EMBL/GenBank/DDBJ databases">
        <title>Caenimonas sedimenti sp. nov., isolated from activated sludge.</title>
        <authorList>
            <person name="Xu J."/>
        </authorList>
    </citation>
    <scope>NUCLEOTIDE SEQUENCE [LARGE SCALE GENOMIC DNA]</scope>
    <source>
        <strain evidence="5 6">HX-9-20</strain>
    </source>
</reference>
<feature type="chain" id="PRO_5022021014" evidence="4">
    <location>
        <begin position="23"/>
        <end position="335"/>
    </location>
</feature>
<dbReference type="NCBIfam" id="NF037995">
    <property type="entry name" value="TRAP_S1"/>
    <property type="match status" value="1"/>
</dbReference>
<evidence type="ECO:0000313" key="5">
    <source>
        <dbReference type="EMBL" id="TWO68442.1"/>
    </source>
</evidence>
<dbReference type="PIRSF" id="PIRSF006470">
    <property type="entry name" value="DctB"/>
    <property type="match status" value="1"/>
</dbReference>
<keyword evidence="2" id="KW-0813">Transport</keyword>
<protein>
    <submittedName>
        <fullName evidence="5">TRAP transporter substrate-binding protein</fullName>
    </submittedName>
</protein>
<dbReference type="Gene3D" id="3.40.190.170">
    <property type="entry name" value="Bacterial extracellular solute-binding protein, family 7"/>
    <property type="match status" value="1"/>
</dbReference>
<dbReference type="PANTHER" id="PTHR33376:SF7">
    <property type="entry name" value="C4-DICARBOXYLATE-BINDING PROTEIN DCTB"/>
    <property type="match status" value="1"/>
</dbReference>